<comment type="caution">
    <text evidence="2">The sequence shown here is derived from an EMBL/GenBank/DDBJ whole genome shotgun (WGS) entry which is preliminary data.</text>
</comment>
<dbReference type="Gene3D" id="1.20.1600.10">
    <property type="entry name" value="Outer membrane efflux proteins (OEP)"/>
    <property type="match status" value="1"/>
</dbReference>
<sequence length="416" mass="45585">MPVQHTAALVPIKEPTDQLVLAQALALALTGNPKLATFSQEIRAREAATIQANLIPNPTFGVQASNFGNNKFKGADGDSITIALSQLVELGGKRAARTELAMLNHELANWDYETQRINVLTQVTQAYIEVLAVQQHLHLAEQLLDLARQMVDISAAKVRAGSVAPLEETKAKVIQASAQIDLQRTQKKLLASRQRLASTWGGTQVLFQSALGDLEAIQQPPVLQDLIQRIKDNPDLARWATEINQRQALIGLEKSKAIPDITLNLGVNNYLDDGNAYNLNAGFSMPLPLFNRNQGSILAAQRRLNKAEDERRNTEINTMTALNVVYQQLNSAYVEVTTLRADVIPGAESAFKVASRGYRLGEYDFLQVLDAQRTLVGVKTQYIQAQADYHMNVAEIERLIGGSLTSSAIKMSGGIQ</sequence>
<evidence type="ECO:0000313" key="3">
    <source>
        <dbReference type="Proteomes" id="UP000191980"/>
    </source>
</evidence>
<name>A0A1V8MB68_9GAMM</name>
<dbReference type="InterPro" id="IPR010131">
    <property type="entry name" value="MdtP/NodT-like"/>
</dbReference>
<keyword evidence="3" id="KW-1185">Reference proteome</keyword>
<dbReference type="InterPro" id="IPR003423">
    <property type="entry name" value="OMP_efflux"/>
</dbReference>
<dbReference type="GO" id="GO:0015562">
    <property type="term" value="F:efflux transmembrane transporter activity"/>
    <property type="evidence" value="ECO:0007669"/>
    <property type="project" value="InterPro"/>
</dbReference>
<evidence type="ECO:0000313" key="2">
    <source>
        <dbReference type="EMBL" id="OQK18752.1"/>
    </source>
</evidence>
<dbReference type="EMBL" id="LPUF01000001">
    <property type="protein sequence ID" value="OQK18752.1"/>
    <property type="molecule type" value="Genomic_DNA"/>
</dbReference>
<comment type="similarity">
    <text evidence="1">Belongs to the outer membrane factor (OMF) (TC 1.B.17) family.</text>
</comment>
<proteinExistence type="inferred from homology"/>
<dbReference type="SUPFAM" id="SSF56954">
    <property type="entry name" value="Outer membrane efflux proteins (OEP)"/>
    <property type="match status" value="1"/>
</dbReference>
<dbReference type="AlphaFoldDB" id="A0A1V8MB68"/>
<accession>A0A1V8MB68</accession>
<dbReference type="Pfam" id="PF02321">
    <property type="entry name" value="OEP"/>
    <property type="match status" value="2"/>
</dbReference>
<protein>
    <submittedName>
        <fullName evidence="2">Transporter</fullName>
    </submittedName>
</protein>
<organism evidence="2 3">
    <name type="scientific">Methyloprofundus sedimenti</name>
    <dbReference type="NCBI Taxonomy" id="1420851"/>
    <lineage>
        <taxon>Bacteria</taxon>
        <taxon>Pseudomonadati</taxon>
        <taxon>Pseudomonadota</taxon>
        <taxon>Gammaproteobacteria</taxon>
        <taxon>Methylococcales</taxon>
        <taxon>Methylococcaceae</taxon>
        <taxon>Methyloprofundus</taxon>
    </lineage>
</organism>
<dbReference type="PANTHER" id="PTHR30203">
    <property type="entry name" value="OUTER MEMBRANE CATION EFFLUX PROTEIN"/>
    <property type="match status" value="1"/>
</dbReference>
<dbReference type="PANTHER" id="PTHR30203:SF24">
    <property type="entry name" value="BLR4935 PROTEIN"/>
    <property type="match status" value="1"/>
</dbReference>
<evidence type="ECO:0000256" key="1">
    <source>
        <dbReference type="ARBA" id="ARBA00007613"/>
    </source>
</evidence>
<reference evidence="2 3" key="1">
    <citation type="submission" date="2015-12" db="EMBL/GenBank/DDBJ databases">
        <authorList>
            <person name="Shamseldin A."/>
            <person name="Moawad H."/>
            <person name="Abd El-Rahim W.M."/>
            <person name="Sadowsky M.J."/>
        </authorList>
    </citation>
    <scope>NUCLEOTIDE SEQUENCE [LARGE SCALE GENOMIC DNA]</scope>
    <source>
        <strain evidence="2 3">WF1</strain>
    </source>
</reference>
<dbReference type="STRING" id="1420851.AU255_10805"/>
<gene>
    <name evidence="2" type="ORF">AU255_10805</name>
</gene>
<dbReference type="Proteomes" id="UP000191980">
    <property type="component" value="Unassembled WGS sequence"/>
</dbReference>